<sequence>MESIVALTQPQQQPITQPQQVTEDVPNDPGMLYNRPWIEKKN</sequence>
<organism evidence="2">
    <name type="scientific">Lepeophtheirus salmonis</name>
    <name type="common">Salmon louse</name>
    <name type="synonym">Caligus salmonis</name>
    <dbReference type="NCBI Taxonomy" id="72036"/>
    <lineage>
        <taxon>Eukaryota</taxon>
        <taxon>Metazoa</taxon>
        <taxon>Ecdysozoa</taxon>
        <taxon>Arthropoda</taxon>
        <taxon>Crustacea</taxon>
        <taxon>Multicrustacea</taxon>
        <taxon>Hexanauplia</taxon>
        <taxon>Copepoda</taxon>
        <taxon>Siphonostomatoida</taxon>
        <taxon>Caligidae</taxon>
        <taxon>Lepeophtheirus</taxon>
    </lineage>
</organism>
<proteinExistence type="predicted"/>
<dbReference type="EMBL" id="HACA01027762">
    <property type="protein sequence ID" value="CDW45123.1"/>
    <property type="molecule type" value="Transcribed_RNA"/>
</dbReference>
<dbReference type="AlphaFoldDB" id="A0A0K2V3K1"/>
<evidence type="ECO:0000256" key="1">
    <source>
        <dbReference type="SAM" id="MobiDB-lite"/>
    </source>
</evidence>
<evidence type="ECO:0000313" key="2">
    <source>
        <dbReference type="EMBL" id="CDW45123.1"/>
    </source>
</evidence>
<feature type="region of interest" description="Disordered" evidence="1">
    <location>
        <begin position="1"/>
        <end position="42"/>
    </location>
</feature>
<accession>A0A0K2V3K1</accession>
<feature type="non-terminal residue" evidence="2">
    <location>
        <position position="42"/>
    </location>
</feature>
<feature type="compositionally biased region" description="Low complexity" evidence="1">
    <location>
        <begin position="8"/>
        <end position="22"/>
    </location>
</feature>
<name>A0A0K2V3K1_LEPSM</name>
<reference evidence="2" key="1">
    <citation type="submission" date="2014-05" db="EMBL/GenBank/DDBJ databases">
        <authorList>
            <person name="Chronopoulou M."/>
        </authorList>
    </citation>
    <scope>NUCLEOTIDE SEQUENCE</scope>
    <source>
        <tissue evidence="2">Whole organism</tissue>
    </source>
</reference>
<protein>
    <submittedName>
        <fullName evidence="2">Uncharacterized protein</fullName>
    </submittedName>
</protein>